<comment type="caution">
    <text evidence="1">The sequence shown here is derived from an EMBL/GenBank/DDBJ whole genome shotgun (WGS) entry which is preliminary data.</text>
</comment>
<evidence type="ECO:0000313" key="2">
    <source>
        <dbReference type="Proteomes" id="UP000325081"/>
    </source>
</evidence>
<keyword evidence="1" id="KW-0238">DNA-binding</keyword>
<dbReference type="GO" id="GO:0003677">
    <property type="term" value="F:DNA binding"/>
    <property type="evidence" value="ECO:0007669"/>
    <property type="project" value="UniProtKB-KW"/>
</dbReference>
<accession>A0A5A7PYV2</accession>
<dbReference type="EMBL" id="BKCP01005417">
    <property type="protein sequence ID" value="GER38020.1"/>
    <property type="molecule type" value="Genomic_DNA"/>
</dbReference>
<evidence type="ECO:0000313" key="1">
    <source>
        <dbReference type="EMBL" id="GER38020.1"/>
    </source>
</evidence>
<gene>
    <name evidence="1" type="ORF">STAS_14476</name>
</gene>
<protein>
    <submittedName>
        <fullName evidence="1">WRKY DNA-binding protein 46</fullName>
    </submittedName>
</protein>
<dbReference type="Proteomes" id="UP000325081">
    <property type="component" value="Unassembled WGS sequence"/>
</dbReference>
<dbReference type="AlphaFoldDB" id="A0A5A7PYV2"/>
<proteinExistence type="predicted"/>
<keyword evidence="2" id="KW-1185">Reference proteome</keyword>
<organism evidence="1 2">
    <name type="scientific">Striga asiatica</name>
    <name type="common">Asiatic witchweed</name>
    <name type="synonym">Buchnera asiatica</name>
    <dbReference type="NCBI Taxonomy" id="4170"/>
    <lineage>
        <taxon>Eukaryota</taxon>
        <taxon>Viridiplantae</taxon>
        <taxon>Streptophyta</taxon>
        <taxon>Embryophyta</taxon>
        <taxon>Tracheophyta</taxon>
        <taxon>Spermatophyta</taxon>
        <taxon>Magnoliopsida</taxon>
        <taxon>eudicotyledons</taxon>
        <taxon>Gunneridae</taxon>
        <taxon>Pentapetalae</taxon>
        <taxon>asterids</taxon>
        <taxon>lamiids</taxon>
        <taxon>Lamiales</taxon>
        <taxon>Orobanchaceae</taxon>
        <taxon>Buchnereae</taxon>
        <taxon>Striga</taxon>
    </lineage>
</organism>
<reference evidence="2" key="1">
    <citation type="journal article" date="2019" name="Curr. Biol.">
        <title>Genome Sequence of Striga asiatica Provides Insight into the Evolution of Plant Parasitism.</title>
        <authorList>
            <person name="Yoshida S."/>
            <person name="Kim S."/>
            <person name="Wafula E.K."/>
            <person name="Tanskanen J."/>
            <person name="Kim Y.M."/>
            <person name="Honaas L."/>
            <person name="Yang Z."/>
            <person name="Spallek T."/>
            <person name="Conn C.E."/>
            <person name="Ichihashi Y."/>
            <person name="Cheong K."/>
            <person name="Cui S."/>
            <person name="Der J.P."/>
            <person name="Gundlach H."/>
            <person name="Jiao Y."/>
            <person name="Hori C."/>
            <person name="Ishida J.K."/>
            <person name="Kasahara H."/>
            <person name="Kiba T."/>
            <person name="Kim M.S."/>
            <person name="Koo N."/>
            <person name="Laohavisit A."/>
            <person name="Lee Y.H."/>
            <person name="Lumba S."/>
            <person name="McCourt P."/>
            <person name="Mortimer J.C."/>
            <person name="Mutuku J.M."/>
            <person name="Nomura T."/>
            <person name="Sasaki-Sekimoto Y."/>
            <person name="Seto Y."/>
            <person name="Wang Y."/>
            <person name="Wakatake T."/>
            <person name="Sakakibara H."/>
            <person name="Demura T."/>
            <person name="Yamaguchi S."/>
            <person name="Yoneyama K."/>
            <person name="Manabe R.I."/>
            <person name="Nelson D.C."/>
            <person name="Schulman A.H."/>
            <person name="Timko M.P."/>
            <person name="dePamphilis C.W."/>
            <person name="Choi D."/>
            <person name="Shirasu K."/>
        </authorList>
    </citation>
    <scope>NUCLEOTIDE SEQUENCE [LARGE SCALE GENOMIC DNA]</scope>
    <source>
        <strain evidence="2">cv. UVA1</strain>
    </source>
</reference>
<name>A0A5A7PYV2_STRAF</name>
<sequence>MCLGLELAVVVDVHGAVVDGDIAVEKGVSRIHTSKSHCTHRITQDALGAIPMCRRTRSRSRVGTIGTASLGLAAGTWARGLAMRGCGRRLAIVRGWARARSWRRRSAREDDRKI</sequence>